<proteinExistence type="inferred from homology"/>
<dbReference type="InterPro" id="IPR029058">
    <property type="entry name" value="AB_hydrolase_fold"/>
</dbReference>
<gene>
    <name evidence="4" type="ORF">SAMN06296036_12230</name>
</gene>
<dbReference type="OrthoDB" id="9796770at2"/>
<dbReference type="InterPro" id="IPR002410">
    <property type="entry name" value="Peptidase_S33"/>
</dbReference>
<dbReference type="RefSeq" id="WP_132323339.1">
    <property type="nucleotide sequence ID" value="NZ_FWZT01000022.1"/>
</dbReference>
<dbReference type="Gene3D" id="3.40.50.1820">
    <property type="entry name" value="alpha/beta hydrolase"/>
    <property type="match status" value="1"/>
</dbReference>
<dbReference type="InterPro" id="IPR000073">
    <property type="entry name" value="AB_hydrolase_1"/>
</dbReference>
<sequence length="424" mass="49146">MHAYSIPGFDIKNHRFKVPLNHDDKANTDLIEVFVRELTSIKNRGKDLPAIVYFQGGPGFEAYRPKSASFVDILAEDYRVLLLDQRGTGLSTPFDLFLYKGDQAHELAQYLSNFRADQIIRDAEHIRREMGISKWSVLGQSYGGFCILSYLSYFPDSIKEAFITGGIPPALRTPKEVYQATHKRALFRNQQYFQRFPQDQLLCQKIVKVLADREVYLPDGSRLSPERFQQLGFALIGASWESLHYILEMAFPDERFETPSLKFLHRVQAQTNIFEENPIYAILHESIYCQGQGSRWAAWQVRQEFPEFDAINHKDFNFTGEVIYPFMFDQYQKLAPFKEVADILAAKDDWPPLYDVETLKQCQVPSAAAVYEYDIAVEREFSLEIANLIPGMKVWCTNEYEHDGLRVDTKRILKRLRDMCQGLI</sequence>
<keyword evidence="2" id="KW-0378">Hydrolase</keyword>
<protein>
    <submittedName>
        <fullName evidence="4">Prolyl aminopeptidase 2. Serine peptidase. MEROPS family S33</fullName>
    </submittedName>
</protein>
<dbReference type="Pfam" id="PF00561">
    <property type="entry name" value="Abhydrolase_1"/>
    <property type="match status" value="1"/>
</dbReference>
<dbReference type="PRINTS" id="PR00793">
    <property type="entry name" value="PROAMNOPTASE"/>
</dbReference>
<organism evidence="4 5">
    <name type="scientific">Pseudobacteriovorax antillogorgiicola</name>
    <dbReference type="NCBI Taxonomy" id="1513793"/>
    <lineage>
        <taxon>Bacteria</taxon>
        <taxon>Pseudomonadati</taxon>
        <taxon>Bdellovibrionota</taxon>
        <taxon>Oligoflexia</taxon>
        <taxon>Oligoflexales</taxon>
        <taxon>Pseudobacteriovoracaceae</taxon>
        <taxon>Pseudobacteriovorax</taxon>
    </lineage>
</organism>
<dbReference type="AlphaFoldDB" id="A0A1Y6CGN9"/>
<evidence type="ECO:0000259" key="3">
    <source>
        <dbReference type="Pfam" id="PF00561"/>
    </source>
</evidence>
<keyword evidence="4" id="KW-0031">Aminopeptidase</keyword>
<dbReference type="GO" id="GO:0006508">
    <property type="term" value="P:proteolysis"/>
    <property type="evidence" value="ECO:0007669"/>
    <property type="project" value="InterPro"/>
</dbReference>
<evidence type="ECO:0000313" key="5">
    <source>
        <dbReference type="Proteomes" id="UP000192907"/>
    </source>
</evidence>
<dbReference type="PANTHER" id="PTHR43248">
    <property type="entry name" value="2-SUCCINYL-6-HYDROXY-2,4-CYCLOHEXADIENE-1-CARBOXYLATE SYNTHASE"/>
    <property type="match status" value="1"/>
</dbReference>
<dbReference type="STRING" id="1513793.SAMN06296036_12230"/>
<reference evidence="5" key="1">
    <citation type="submission" date="2017-04" db="EMBL/GenBank/DDBJ databases">
        <authorList>
            <person name="Varghese N."/>
            <person name="Submissions S."/>
        </authorList>
    </citation>
    <scope>NUCLEOTIDE SEQUENCE [LARGE SCALE GENOMIC DNA]</scope>
    <source>
        <strain evidence="5">RKEM611</strain>
    </source>
</reference>
<dbReference type="GO" id="GO:0004177">
    <property type="term" value="F:aminopeptidase activity"/>
    <property type="evidence" value="ECO:0007669"/>
    <property type="project" value="UniProtKB-KW"/>
</dbReference>
<name>A0A1Y6CGN9_9BACT</name>
<comment type="similarity">
    <text evidence="1">Belongs to the peptidase S33 family.</text>
</comment>
<dbReference type="EMBL" id="FWZT01000022">
    <property type="protein sequence ID" value="SMF64350.1"/>
    <property type="molecule type" value="Genomic_DNA"/>
</dbReference>
<evidence type="ECO:0000256" key="1">
    <source>
        <dbReference type="ARBA" id="ARBA00010088"/>
    </source>
</evidence>
<dbReference type="PANTHER" id="PTHR43248:SF2">
    <property type="entry name" value="PROLYL AMINOPEPTIDASE"/>
    <property type="match status" value="1"/>
</dbReference>
<dbReference type="SUPFAM" id="SSF53474">
    <property type="entry name" value="alpha/beta-Hydrolases"/>
    <property type="match status" value="1"/>
</dbReference>
<feature type="domain" description="AB hydrolase-1" evidence="3">
    <location>
        <begin position="49"/>
        <end position="199"/>
    </location>
</feature>
<evidence type="ECO:0000256" key="2">
    <source>
        <dbReference type="ARBA" id="ARBA00022801"/>
    </source>
</evidence>
<dbReference type="InterPro" id="IPR051601">
    <property type="entry name" value="Serine_prot/Carboxylest_S33"/>
</dbReference>
<keyword evidence="5" id="KW-1185">Reference proteome</keyword>
<dbReference type="Proteomes" id="UP000192907">
    <property type="component" value="Unassembled WGS sequence"/>
</dbReference>
<accession>A0A1Y6CGN9</accession>
<evidence type="ECO:0000313" key="4">
    <source>
        <dbReference type="EMBL" id="SMF64350.1"/>
    </source>
</evidence>
<keyword evidence="4" id="KW-0645">Protease</keyword>